<sequence length="67" mass="7479">MANSIKTVNVHIEVQCFDCFKAAGALRSGLQLFNTSGSQKAIKIKKQTRHKPTVKKSIIVHTLFHQT</sequence>
<accession>A0A2T1ECV8</accession>
<dbReference type="AlphaFoldDB" id="A0A2T1ECV8"/>
<keyword evidence="2" id="KW-1185">Reference proteome</keyword>
<evidence type="ECO:0000313" key="1">
    <source>
        <dbReference type="EMBL" id="PSB30538.1"/>
    </source>
</evidence>
<dbReference type="EMBL" id="PVWK01000051">
    <property type="protein sequence ID" value="PSB30538.1"/>
    <property type="molecule type" value="Genomic_DNA"/>
</dbReference>
<proteinExistence type="predicted"/>
<comment type="caution">
    <text evidence="1">The sequence shown here is derived from an EMBL/GenBank/DDBJ whole genome shotgun (WGS) entry which is preliminary data.</text>
</comment>
<reference evidence="1 2" key="2">
    <citation type="submission" date="2018-03" db="EMBL/GenBank/DDBJ databases">
        <title>The ancient ancestry and fast evolution of plastids.</title>
        <authorList>
            <person name="Moore K.R."/>
            <person name="Magnabosco C."/>
            <person name="Momper L."/>
            <person name="Gold D.A."/>
            <person name="Bosak T."/>
            <person name="Fournier G.P."/>
        </authorList>
    </citation>
    <scope>NUCLEOTIDE SEQUENCE [LARGE SCALE GENOMIC DNA]</scope>
    <source>
        <strain evidence="1 2">ULC18</strain>
    </source>
</reference>
<dbReference type="RefSeq" id="WP_106255932.1">
    <property type="nucleotide sequence ID" value="NZ_CAWNSW010000048.1"/>
</dbReference>
<protein>
    <submittedName>
        <fullName evidence="1">Uncharacterized protein</fullName>
    </submittedName>
</protein>
<dbReference type="Proteomes" id="UP000239576">
    <property type="component" value="Unassembled WGS sequence"/>
</dbReference>
<evidence type="ECO:0000313" key="2">
    <source>
        <dbReference type="Proteomes" id="UP000239576"/>
    </source>
</evidence>
<organism evidence="1 2">
    <name type="scientific">Stenomitos frigidus ULC18</name>
    <dbReference type="NCBI Taxonomy" id="2107698"/>
    <lineage>
        <taxon>Bacteria</taxon>
        <taxon>Bacillati</taxon>
        <taxon>Cyanobacteriota</taxon>
        <taxon>Cyanophyceae</taxon>
        <taxon>Leptolyngbyales</taxon>
        <taxon>Leptolyngbyaceae</taxon>
        <taxon>Stenomitos</taxon>
    </lineage>
</organism>
<name>A0A2T1ECV8_9CYAN</name>
<gene>
    <name evidence="1" type="ORF">C7B82_08810</name>
</gene>
<reference evidence="2" key="1">
    <citation type="submission" date="2018-02" db="EMBL/GenBank/DDBJ databases">
        <authorList>
            <person name="Moore K."/>
            <person name="Momper L."/>
        </authorList>
    </citation>
    <scope>NUCLEOTIDE SEQUENCE [LARGE SCALE GENOMIC DNA]</scope>
    <source>
        <strain evidence="2">ULC18</strain>
    </source>
</reference>